<dbReference type="Pfam" id="PF13561">
    <property type="entry name" value="adh_short_C2"/>
    <property type="match status" value="1"/>
</dbReference>
<evidence type="ECO:0000313" key="4">
    <source>
        <dbReference type="EMBL" id="GAA4629244.1"/>
    </source>
</evidence>
<comment type="similarity">
    <text evidence="1">Belongs to the short-chain dehydrogenases/reductases (SDR) family.</text>
</comment>
<dbReference type="PRINTS" id="PR00081">
    <property type="entry name" value="GDHRDH"/>
</dbReference>
<sequence>MVSAARFTGRVALITGGGSGIGRAVAVRLAAEGARVAVADIRYDTARETAEILEEAGAKALPLAADVSDEEAVRRMVAATVREFGRLDVLHNNAAALGREVYGRDLDLTHMDVEVWDRTLAVSLRGAMLGCKYAVPAMRDGGAIVNTSSVSGLLGDTDHAAYGSAKAALTSLTRYVATMYGARGVRCNAVAPGLVLTDVARAVMTPERLAEKAAERVLPHAAEPADVAALVAFLASDEARCITGQTIVIDGGTTTHRPEHAIRQASTRLSFQK</sequence>
<accession>A0ABP8UEM4</accession>
<dbReference type="PANTHER" id="PTHR24321">
    <property type="entry name" value="DEHYDROGENASES, SHORT CHAIN"/>
    <property type="match status" value="1"/>
</dbReference>
<organism evidence="4 5">
    <name type="scientific">Actinoallomurus vinaceus</name>
    <dbReference type="NCBI Taxonomy" id="1080074"/>
    <lineage>
        <taxon>Bacteria</taxon>
        <taxon>Bacillati</taxon>
        <taxon>Actinomycetota</taxon>
        <taxon>Actinomycetes</taxon>
        <taxon>Streptosporangiales</taxon>
        <taxon>Thermomonosporaceae</taxon>
        <taxon>Actinoallomurus</taxon>
    </lineage>
</organism>
<dbReference type="SUPFAM" id="SSF51735">
    <property type="entry name" value="NAD(P)-binding Rossmann-fold domains"/>
    <property type="match status" value="1"/>
</dbReference>
<reference evidence="5" key="1">
    <citation type="journal article" date="2019" name="Int. J. Syst. Evol. Microbiol.">
        <title>The Global Catalogue of Microorganisms (GCM) 10K type strain sequencing project: providing services to taxonomists for standard genome sequencing and annotation.</title>
        <authorList>
            <consortium name="The Broad Institute Genomics Platform"/>
            <consortium name="The Broad Institute Genome Sequencing Center for Infectious Disease"/>
            <person name="Wu L."/>
            <person name="Ma J."/>
        </authorList>
    </citation>
    <scope>NUCLEOTIDE SEQUENCE [LARGE SCALE GENOMIC DNA]</scope>
    <source>
        <strain evidence="5">JCM 17939</strain>
    </source>
</reference>
<protein>
    <submittedName>
        <fullName evidence="4">Glucose 1-dehydrogenase</fullName>
    </submittedName>
</protein>
<dbReference type="Proteomes" id="UP001501442">
    <property type="component" value="Unassembled WGS sequence"/>
</dbReference>
<dbReference type="CDD" id="cd05233">
    <property type="entry name" value="SDR_c"/>
    <property type="match status" value="1"/>
</dbReference>
<evidence type="ECO:0000259" key="3">
    <source>
        <dbReference type="SMART" id="SM00822"/>
    </source>
</evidence>
<dbReference type="InterPro" id="IPR057326">
    <property type="entry name" value="KR_dom"/>
</dbReference>
<dbReference type="PRINTS" id="PR00080">
    <property type="entry name" value="SDRFAMILY"/>
</dbReference>
<evidence type="ECO:0000313" key="5">
    <source>
        <dbReference type="Proteomes" id="UP001501442"/>
    </source>
</evidence>
<keyword evidence="5" id="KW-1185">Reference proteome</keyword>
<dbReference type="InterPro" id="IPR002347">
    <property type="entry name" value="SDR_fam"/>
</dbReference>
<evidence type="ECO:0000256" key="2">
    <source>
        <dbReference type="ARBA" id="ARBA00023002"/>
    </source>
</evidence>
<name>A0ABP8UEM4_9ACTN</name>
<dbReference type="Gene3D" id="3.40.50.720">
    <property type="entry name" value="NAD(P)-binding Rossmann-like Domain"/>
    <property type="match status" value="1"/>
</dbReference>
<keyword evidence="2" id="KW-0560">Oxidoreductase</keyword>
<dbReference type="SMART" id="SM00822">
    <property type="entry name" value="PKS_KR"/>
    <property type="match status" value="1"/>
</dbReference>
<feature type="domain" description="Ketoreductase" evidence="3">
    <location>
        <begin position="10"/>
        <end position="202"/>
    </location>
</feature>
<dbReference type="EMBL" id="BAABHK010000006">
    <property type="protein sequence ID" value="GAA4629244.1"/>
    <property type="molecule type" value="Genomic_DNA"/>
</dbReference>
<dbReference type="InterPro" id="IPR036291">
    <property type="entry name" value="NAD(P)-bd_dom_sf"/>
</dbReference>
<proteinExistence type="inferred from homology"/>
<comment type="caution">
    <text evidence="4">The sequence shown here is derived from an EMBL/GenBank/DDBJ whole genome shotgun (WGS) entry which is preliminary data.</text>
</comment>
<dbReference type="PANTHER" id="PTHR24321:SF14">
    <property type="entry name" value="SHORT-CHAIN TYPE DEHYDROGENASE_REDUCTASE BLR2146-RELATED"/>
    <property type="match status" value="1"/>
</dbReference>
<gene>
    <name evidence="4" type="ORF">GCM10023196_049180</name>
</gene>
<evidence type="ECO:0000256" key="1">
    <source>
        <dbReference type="ARBA" id="ARBA00006484"/>
    </source>
</evidence>